<dbReference type="CDD" id="cd22160">
    <property type="entry name" value="F-box_AtFBL13-like"/>
    <property type="match status" value="1"/>
</dbReference>
<dbReference type="InterPro" id="IPR001810">
    <property type="entry name" value="F-box_dom"/>
</dbReference>
<dbReference type="Pfam" id="PF00646">
    <property type="entry name" value="F-box"/>
    <property type="match status" value="1"/>
</dbReference>
<sequence length="524" mass="61666">MGRKKSYARRLSITDLLQQKNLSPGGMIDMPKRTSHWQNHKIKWKILFSKNRRKRRKIWLVDRISELPDDILLSILGRLTMRDVINTSALSRRWRYLWTSITDLTLNYENMFDDDLVKYFIGEHKWRKQLMMLKKREKEFLHLVDQLLELRQGCTIKTLKIIIHLVKDDSSYVDRWIESALDSKVEKLNLKFQEGCFDDTCIQKYYNFPFHLFDDEAGSSLKHLELAFGIMKPHRDFRGSMTLASLTLMHVHISDEHVEKILSVCPVLERLHLEQCYALCHLKVASPSRRLKFVRVVFCDLMGVEICVENLSEFEYHGSLVDFFFNGVPMLSQVMFNFPFEHSSHGFGYVLNKVAVALPMLNTLMLESAYPLETRSLPESLYHFTSLKKLVLMVFANPNDDVLWVASFLKACPFLQELELHMRTYEDSEEPEEIVTFPSYSPQNLKTVLISGFTGHWNQTRFVYYMLNKATALESVRLNPHKRYYRNAKWVISEAPEERVANVRQRVHERLHEGHPKACLVHIM</sequence>
<reference evidence="2" key="1">
    <citation type="journal article" date="2023" name="Nat. Commun.">
        <title>Diploid and tetraploid genomes of Acorus and the evolution of monocots.</title>
        <authorList>
            <person name="Ma L."/>
            <person name="Liu K.W."/>
            <person name="Li Z."/>
            <person name="Hsiao Y.Y."/>
            <person name="Qi Y."/>
            <person name="Fu T."/>
            <person name="Tang G.D."/>
            <person name="Zhang D."/>
            <person name="Sun W.H."/>
            <person name="Liu D.K."/>
            <person name="Li Y."/>
            <person name="Chen G.Z."/>
            <person name="Liu X.D."/>
            <person name="Liao X.Y."/>
            <person name="Jiang Y.T."/>
            <person name="Yu X."/>
            <person name="Hao Y."/>
            <person name="Huang J."/>
            <person name="Zhao X.W."/>
            <person name="Ke S."/>
            <person name="Chen Y.Y."/>
            <person name="Wu W.L."/>
            <person name="Hsu J.L."/>
            <person name="Lin Y.F."/>
            <person name="Huang M.D."/>
            <person name="Li C.Y."/>
            <person name="Huang L."/>
            <person name="Wang Z.W."/>
            <person name="Zhao X."/>
            <person name="Zhong W.Y."/>
            <person name="Peng D.H."/>
            <person name="Ahmad S."/>
            <person name="Lan S."/>
            <person name="Zhang J.S."/>
            <person name="Tsai W.C."/>
            <person name="Van de Peer Y."/>
            <person name="Liu Z.J."/>
        </authorList>
    </citation>
    <scope>NUCLEOTIDE SEQUENCE</scope>
    <source>
        <strain evidence="2">CP</strain>
    </source>
</reference>
<comment type="caution">
    <text evidence="2">The sequence shown here is derived from an EMBL/GenBank/DDBJ whole genome shotgun (WGS) entry which is preliminary data.</text>
</comment>
<dbReference type="PANTHER" id="PTHR34145">
    <property type="entry name" value="OS02G0105600 PROTEIN"/>
    <property type="match status" value="1"/>
</dbReference>
<dbReference type="Pfam" id="PF23622">
    <property type="entry name" value="LRR_At1g61320_AtMIF1"/>
    <property type="match status" value="1"/>
</dbReference>
<protein>
    <submittedName>
        <fullName evidence="2">F-box/LRR-repeat protein</fullName>
    </submittedName>
</protein>
<dbReference type="SMART" id="SM00256">
    <property type="entry name" value="FBOX"/>
    <property type="match status" value="1"/>
</dbReference>
<dbReference type="AlphaFoldDB" id="A0AAV9E3L1"/>
<dbReference type="EMBL" id="JAUJYO010000009">
    <property type="protein sequence ID" value="KAK1308006.1"/>
    <property type="molecule type" value="Genomic_DNA"/>
</dbReference>
<dbReference type="Gene3D" id="1.20.1280.50">
    <property type="match status" value="1"/>
</dbReference>
<dbReference type="SUPFAM" id="SSF52047">
    <property type="entry name" value="RNI-like"/>
    <property type="match status" value="1"/>
</dbReference>
<dbReference type="SUPFAM" id="SSF81383">
    <property type="entry name" value="F-box domain"/>
    <property type="match status" value="1"/>
</dbReference>
<reference evidence="2" key="2">
    <citation type="submission" date="2023-06" db="EMBL/GenBank/DDBJ databases">
        <authorList>
            <person name="Ma L."/>
            <person name="Liu K.-W."/>
            <person name="Li Z."/>
            <person name="Hsiao Y.-Y."/>
            <person name="Qi Y."/>
            <person name="Fu T."/>
            <person name="Tang G."/>
            <person name="Zhang D."/>
            <person name="Sun W.-H."/>
            <person name="Liu D.-K."/>
            <person name="Li Y."/>
            <person name="Chen G.-Z."/>
            <person name="Liu X.-D."/>
            <person name="Liao X.-Y."/>
            <person name="Jiang Y.-T."/>
            <person name="Yu X."/>
            <person name="Hao Y."/>
            <person name="Huang J."/>
            <person name="Zhao X.-W."/>
            <person name="Ke S."/>
            <person name="Chen Y.-Y."/>
            <person name="Wu W.-L."/>
            <person name="Hsu J.-L."/>
            <person name="Lin Y.-F."/>
            <person name="Huang M.-D."/>
            <person name="Li C.-Y."/>
            <person name="Huang L."/>
            <person name="Wang Z.-W."/>
            <person name="Zhao X."/>
            <person name="Zhong W.-Y."/>
            <person name="Peng D.-H."/>
            <person name="Ahmad S."/>
            <person name="Lan S."/>
            <person name="Zhang J.-S."/>
            <person name="Tsai W.-C."/>
            <person name="Van De Peer Y."/>
            <person name="Liu Z.-J."/>
        </authorList>
    </citation>
    <scope>NUCLEOTIDE SEQUENCE</scope>
    <source>
        <strain evidence="2">CP</strain>
        <tissue evidence="2">Leaves</tissue>
    </source>
</reference>
<evidence type="ECO:0000259" key="1">
    <source>
        <dbReference type="PROSITE" id="PS50181"/>
    </source>
</evidence>
<name>A0AAV9E3L1_ACOCL</name>
<keyword evidence="3" id="KW-1185">Reference proteome</keyword>
<dbReference type="Gene3D" id="3.80.10.10">
    <property type="entry name" value="Ribonuclease Inhibitor"/>
    <property type="match status" value="1"/>
</dbReference>
<feature type="domain" description="F-box" evidence="1">
    <location>
        <begin position="61"/>
        <end position="111"/>
    </location>
</feature>
<dbReference type="InterPro" id="IPR036047">
    <property type="entry name" value="F-box-like_dom_sf"/>
</dbReference>
<organism evidence="2 3">
    <name type="scientific">Acorus calamus</name>
    <name type="common">Sweet flag</name>
    <dbReference type="NCBI Taxonomy" id="4465"/>
    <lineage>
        <taxon>Eukaryota</taxon>
        <taxon>Viridiplantae</taxon>
        <taxon>Streptophyta</taxon>
        <taxon>Embryophyta</taxon>
        <taxon>Tracheophyta</taxon>
        <taxon>Spermatophyta</taxon>
        <taxon>Magnoliopsida</taxon>
        <taxon>Liliopsida</taxon>
        <taxon>Acoraceae</taxon>
        <taxon>Acorus</taxon>
    </lineage>
</organism>
<dbReference type="Proteomes" id="UP001180020">
    <property type="component" value="Unassembled WGS sequence"/>
</dbReference>
<dbReference type="InterPro" id="IPR053772">
    <property type="entry name" value="At1g61320/At1g61330-like"/>
</dbReference>
<dbReference type="InterPro" id="IPR055357">
    <property type="entry name" value="LRR_At1g61320_AtMIF1"/>
</dbReference>
<accession>A0AAV9E3L1</accession>
<dbReference type="PROSITE" id="PS50181">
    <property type="entry name" value="FBOX"/>
    <property type="match status" value="1"/>
</dbReference>
<evidence type="ECO:0000313" key="3">
    <source>
        <dbReference type="Proteomes" id="UP001180020"/>
    </source>
</evidence>
<proteinExistence type="predicted"/>
<dbReference type="InterPro" id="IPR032675">
    <property type="entry name" value="LRR_dom_sf"/>
</dbReference>
<dbReference type="InterPro" id="IPR053781">
    <property type="entry name" value="F-box_AtFBL13-like"/>
</dbReference>
<evidence type="ECO:0000313" key="2">
    <source>
        <dbReference type="EMBL" id="KAK1308006.1"/>
    </source>
</evidence>
<dbReference type="PANTHER" id="PTHR34145:SF28">
    <property type="entry name" value="F-BOX DOMAIN-CONTAINING PROTEIN"/>
    <property type="match status" value="1"/>
</dbReference>
<gene>
    <name evidence="2" type="ORF">QJS10_CPA09g00259</name>
</gene>